<evidence type="ECO:0000259" key="3">
    <source>
        <dbReference type="Pfam" id="PF00534"/>
    </source>
</evidence>
<keyword evidence="2 5" id="KW-0808">Transferase</keyword>
<evidence type="ECO:0000256" key="1">
    <source>
        <dbReference type="ARBA" id="ARBA00022676"/>
    </source>
</evidence>
<keyword evidence="1" id="KW-0328">Glycosyltransferase</keyword>
<accession>A0A239M290</accession>
<evidence type="ECO:0000259" key="4">
    <source>
        <dbReference type="Pfam" id="PF13439"/>
    </source>
</evidence>
<feature type="domain" description="Glycosyltransferase subfamily 4-like N-terminal" evidence="4">
    <location>
        <begin position="28"/>
        <end position="208"/>
    </location>
</feature>
<dbReference type="InterPro" id="IPR028098">
    <property type="entry name" value="Glyco_trans_4-like_N"/>
</dbReference>
<dbReference type="OrthoDB" id="9811902at2"/>
<evidence type="ECO:0000313" key="6">
    <source>
        <dbReference type="Proteomes" id="UP000198393"/>
    </source>
</evidence>
<reference evidence="5 6" key="1">
    <citation type="submission" date="2017-06" db="EMBL/GenBank/DDBJ databases">
        <authorList>
            <person name="Kim H.J."/>
            <person name="Triplett B.A."/>
        </authorList>
    </citation>
    <scope>NUCLEOTIDE SEQUENCE [LARGE SCALE GENOMIC DNA]</scope>
    <source>
        <strain evidence="5 6">DSM 19307</strain>
    </source>
</reference>
<sequence>MRHYKNSQADRMKIGMVVDNEYHSDVRVKREVRLLKELGYTLYVLCLTFDRHYSYKEDDAEIVSIYLPRKLKDVLYFFMNSFPFYEWWWKRKVRRFVSQNALDVIHTHDLYMSKCVKKGIKASGRGIPMILDLHENYPYAIQSYKWTQGTLRSALVRPKSWIRKEGRHLSYAEKIIVLSEDFKQSLLNRYSFLDEKDLIVFPNVVDTQSFDGYPISDVNAELPQKPRLLYFGMVASRRGIFRTLQSCEKLLHDGIDFSLIIIGPVDAGDKELFFKEISKPVFENHLIYKPWIDLSELPSYLYACDIALAPFDKNPQHESGIANKIFQYMYGKLPIVASNCKPQQELIEKYELGEVFATDDELTEKLKLLIENEEMRQKMGKKAYDVLMTAFHQDAFMPQFKELYEGL</sequence>
<evidence type="ECO:0000313" key="5">
    <source>
        <dbReference type="EMBL" id="SNT36029.1"/>
    </source>
</evidence>
<protein>
    <submittedName>
        <fullName evidence="5">Glycosyltransferase involved in cell wall bisynthesis</fullName>
    </submittedName>
</protein>
<dbReference type="PANTHER" id="PTHR12526">
    <property type="entry name" value="GLYCOSYLTRANSFERASE"/>
    <property type="match status" value="1"/>
</dbReference>
<dbReference type="Pfam" id="PF13439">
    <property type="entry name" value="Glyco_transf_4"/>
    <property type="match status" value="1"/>
</dbReference>
<dbReference type="Gene3D" id="3.40.50.2000">
    <property type="entry name" value="Glycogen Phosphorylase B"/>
    <property type="match status" value="2"/>
</dbReference>
<dbReference type="Proteomes" id="UP000198393">
    <property type="component" value="Unassembled WGS sequence"/>
</dbReference>
<evidence type="ECO:0000256" key="2">
    <source>
        <dbReference type="ARBA" id="ARBA00022679"/>
    </source>
</evidence>
<dbReference type="PANTHER" id="PTHR12526:SF629">
    <property type="entry name" value="TEICHURONIC ACID BIOSYNTHESIS GLYCOSYLTRANSFERASE TUAH-RELATED"/>
    <property type="match status" value="1"/>
</dbReference>
<dbReference type="SUPFAM" id="SSF53756">
    <property type="entry name" value="UDP-Glycosyltransferase/glycogen phosphorylase"/>
    <property type="match status" value="1"/>
</dbReference>
<dbReference type="EMBL" id="FZPD01000006">
    <property type="protein sequence ID" value="SNT36029.1"/>
    <property type="molecule type" value="Genomic_DNA"/>
</dbReference>
<dbReference type="GO" id="GO:0016757">
    <property type="term" value="F:glycosyltransferase activity"/>
    <property type="evidence" value="ECO:0007669"/>
    <property type="project" value="UniProtKB-KW"/>
</dbReference>
<gene>
    <name evidence="5" type="ORF">SAMN05421640_3537</name>
</gene>
<dbReference type="RefSeq" id="WP_144017478.1">
    <property type="nucleotide sequence ID" value="NZ_FZPD01000006.1"/>
</dbReference>
<dbReference type="CDD" id="cd03801">
    <property type="entry name" value="GT4_PimA-like"/>
    <property type="match status" value="1"/>
</dbReference>
<proteinExistence type="predicted"/>
<keyword evidence="6" id="KW-1185">Reference proteome</keyword>
<feature type="domain" description="Glycosyl transferase family 1" evidence="3">
    <location>
        <begin position="221"/>
        <end position="385"/>
    </location>
</feature>
<dbReference type="Pfam" id="PF00534">
    <property type="entry name" value="Glycos_transf_1"/>
    <property type="match status" value="1"/>
</dbReference>
<name>A0A239M290_EKHLU</name>
<organism evidence="5 6">
    <name type="scientific">Ekhidna lutea</name>
    <dbReference type="NCBI Taxonomy" id="447679"/>
    <lineage>
        <taxon>Bacteria</taxon>
        <taxon>Pseudomonadati</taxon>
        <taxon>Bacteroidota</taxon>
        <taxon>Cytophagia</taxon>
        <taxon>Cytophagales</taxon>
        <taxon>Reichenbachiellaceae</taxon>
        <taxon>Ekhidna</taxon>
    </lineage>
</organism>
<dbReference type="AlphaFoldDB" id="A0A239M290"/>
<dbReference type="InterPro" id="IPR001296">
    <property type="entry name" value="Glyco_trans_1"/>
</dbReference>